<gene>
    <name evidence="1" type="ORF">BZG01_04360</name>
</gene>
<accession>A0A2N3IDP2</accession>
<keyword evidence="2" id="KW-1185">Reference proteome</keyword>
<proteinExistence type="predicted"/>
<name>A0A2N3IDP2_9BACT</name>
<evidence type="ECO:0000313" key="1">
    <source>
        <dbReference type="EMBL" id="PKQ68452.1"/>
    </source>
</evidence>
<dbReference type="Proteomes" id="UP000233618">
    <property type="component" value="Unassembled WGS sequence"/>
</dbReference>
<evidence type="ECO:0000313" key="2">
    <source>
        <dbReference type="Proteomes" id="UP000233618"/>
    </source>
</evidence>
<reference evidence="1 2" key="1">
    <citation type="journal article" date="2017" name="Front. Microbiol.">
        <title>Labilibaculum manganireducens gen. nov., sp. nov. and Labilibaculum filiforme sp. nov., Novel Bacteroidetes Isolated from Subsurface Sediments of the Baltic Sea.</title>
        <authorList>
            <person name="Vandieken V."/>
            <person name="Marshall I.P."/>
            <person name="Niemann H."/>
            <person name="Engelen B."/>
            <person name="Cypionka H."/>
        </authorList>
    </citation>
    <scope>NUCLEOTIDE SEQUENCE [LARGE SCALE GENOMIC DNA]</scope>
    <source>
        <strain evidence="1 2">59.10-2M</strain>
    </source>
</reference>
<dbReference type="AlphaFoldDB" id="A0A2N3IDP2"/>
<sequence>MKKITKCVPTWHIMRGSLLRNQFSNFKSVQDGSLFISFFDKTNWLNSQSIKEVMVEKCHLQKNNFWSQFLFPINTI</sequence>
<organism evidence="1 2">
    <name type="scientific">Labilibaculum manganireducens</name>
    <dbReference type="NCBI Taxonomy" id="1940525"/>
    <lineage>
        <taxon>Bacteria</taxon>
        <taxon>Pseudomonadati</taxon>
        <taxon>Bacteroidota</taxon>
        <taxon>Bacteroidia</taxon>
        <taxon>Marinilabiliales</taxon>
        <taxon>Marinifilaceae</taxon>
        <taxon>Labilibaculum</taxon>
    </lineage>
</organism>
<dbReference type="RefSeq" id="WP_101308612.1">
    <property type="nucleotide sequence ID" value="NZ_MVDE01000004.1"/>
</dbReference>
<comment type="caution">
    <text evidence="1">The sequence shown here is derived from an EMBL/GenBank/DDBJ whole genome shotgun (WGS) entry which is preliminary data.</text>
</comment>
<dbReference type="EMBL" id="MVDE01000004">
    <property type="protein sequence ID" value="PKQ68452.1"/>
    <property type="molecule type" value="Genomic_DNA"/>
</dbReference>
<protein>
    <submittedName>
        <fullName evidence="1">Uncharacterized protein</fullName>
    </submittedName>
</protein>